<evidence type="ECO:0000313" key="1">
    <source>
        <dbReference type="EMBL" id="KAJ9551182.1"/>
    </source>
</evidence>
<dbReference type="AlphaFoldDB" id="A0AA38W791"/>
<sequence length="163" mass="18691">MSNLKFDYPVYEHPVELSSPLPNINSALFTHLICIFTYINTSTKELLLRVPDQPYISTFASTIKRNNPSVIPLLSIWPQNGSPENHENLSNFLRNKKDMNILGFRQEGCSCFKNIAYTFLCLHDMRNPLKRSEFKSHFCTVNCKCELLALACEVTLQKCHSTS</sequence>
<gene>
    <name evidence="1" type="ORF">OSB04_015227</name>
</gene>
<accession>A0AA38W791</accession>
<proteinExistence type="predicted"/>
<keyword evidence="2" id="KW-1185">Reference proteome</keyword>
<dbReference type="Gene3D" id="3.20.20.80">
    <property type="entry name" value="Glycosidases"/>
    <property type="match status" value="1"/>
</dbReference>
<dbReference type="Proteomes" id="UP001172457">
    <property type="component" value="Chromosome 4"/>
</dbReference>
<name>A0AA38W791_9ASTR</name>
<protein>
    <submittedName>
        <fullName evidence="1">Uncharacterized protein</fullName>
    </submittedName>
</protein>
<organism evidence="1 2">
    <name type="scientific">Centaurea solstitialis</name>
    <name type="common">yellow star-thistle</name>
    <dbReference type="NCBI Taxonomy" id="347529"/>
    <lineage>
        <taxon>Eukaryota</taxon>
        <taxon>Viridiplantae</taxon>
        <taxon>Streptophyta</taxon>
        <taxon>Embryophyta</taxon>
        <taxon>Tracheophyta</taxon>
        <taxon>Spermatophyta</taxon>
        <taxon>Magnoliopsida</taxon>
        <taxon>eudicotyledons</taxon>
        <taxon>Gunneridae</taxon>
        <taxon>Pentapetalae</taxon>
        <taxon>asterids</taxon>
        <taxon>campanulids</taxon>
        <taxon>Asterales</taxon>
        <taxon>Asteraceae</taxon>
        <taxon>Carduoideae</taxon>
        <taxon>Cardueae</taxon>
        <taxon>Centaureinae</taxon>
        <taxon>Centaurea</taxon>
    </lineage>
</organism>
<evidence type="ECO:0000313" key="2">
    <source>
        <dbReference type="Proteomes" id="UP001172457"/>
    </source>
</evidence>
<dbReference type="EMBL" id="JARYMX010000004">
    <property type="protein sequence ID" value="KAJ9551182.1"/>
    <property type="molecule type" value="Genomic_DNA"/>
</dbReference>
<reference evidence="1" key="1">
    <citation type="submission" date="2023-03" db="EMBL/GenBank/DDBJ databases">
        <title>Chromosome-scale reference genome and RAD-based genetic map of yellow starthistle (Centaurea solstitialis) reveal putative structural variation and QTLs associated with invader traits.</title>
        <authorList>
            <person name="Reatini B."/>
            <person name="Cang F.A."/>
            <person name="Jiang Q."/>
            <person name="Mckibben M.T.W."/>
            <person name="Barker M.S."/>
            <person name="Rieseberg L.H."/>
            <person name="Dlugosch K.M."/>
        </authorList>
    </citation>
    <scope>NUCLEOTIDE SEQUENCE</scope>
    <source>
        <strain evidence="1">CAN-66</strain>
        <tissue evidence="1">Leaf</tissue>
    </source>
</reference>
<comment type="caution">
    <text evidence="1">The sequence shown here is derived from an EMBL/GenBank/DDBJ whole genome shotgun (WGS) entry which is preliminary data.</text>
</comment>